<dbReference type="InterPro" id="IPR001247">
    <property type="entry name" value="ExoRNase_PH_dom1"/>
</dbReference>
<dbReference type="Pfam" id="PF01138">
    <property type="entry name" value="RNase_PH"/>
    <property type="match status" value="1"/>
</dbReference>
<dbReference type="GO" id="GO:0034475">
    <property type="term" value="P:U4 snRNA 3'-end processing"/>
    <property type="evidence" value="ECO:0007669"/>
    <property type="project" value="TreeGrafter"/>
</dbReference>
<comment type="subcellular location">
    <subcellularLocation>
        <location evidence="1">Nucleus</location>
    </subcellularLocation>
</comment>
<organism evidence="7 8">
    <name type="scientific">Psilocybe cf. subviscida</name>
    <dbReference type="NCBI Taxonomy" id="2480587"/>
    <lineage>
        <taxon>Eukaryota</taxon>
        <taxon>Fungi</taxon>
        <taxon>Dikarya</taxon>
        <taxon>Basidiomycota</taxon>
        <taxon>Agaricomycotina</taxon>
        <taxon>Agaricomycetes</taxon>
        <taxon>Agaricomycetidae</taxon>
        <taxon>Agaricales</taxon>
        <taxon>Agaricineae</taxon>
        <taxon>Strophariaceae</taxon>
        <taxon>Psilocybe</taxon>
    </lineage>
</organism>
<comment type="caution">
    <text evidence="7">The sequence shown here is derived from an EMBL/GenBank/DDBJ whole genome shotgun (WGS) entry which is preliminary data.</text>
</comment>
<evidence type="ECO:0000313" key="8">
    <source>
        <dbReference type="Proteomes" id="UP000567179"/>
    </source>
</evidence>
<evidence type="ECO:0000259" key="6">
    <source>
        <dbReference type="Pfam" id="PF01138"/>
    </source>
</evidence>
<proteinExistence type="inferred from homology"/>
<reference evidence="7 8" key="1">
    <citation type="journal article" date="2020" name="ISME J.">
        <title>Uncovering the hidden diversity of litter-decomposition mechanisms in mushroom-forming fungi.</title>
        <authorList>
            <person name="Floudas D."/>
            <person name="Bentzer J."/>
            <person name="Ahren D."/>
            <person name="Johansson T."/>
            <person name="Persson P."/>
            <person name="Tunlid A."/>
        </authorList>
    </citation>
    <scope>NUCLEOTIDE SEQUENCE [LARGE SCALE GENOMIC DNA]</scope>
    <source>
        <strain evidence="7 8">CBS 101986</strain>
    </source>
</reference>
<sequence length="254" mass="26866">MLFICASTRGTTSALASISAPTEVRLVNELPNKATFEVLVRPLANISATDAKATASTLKAALEPSMLLLKHPRTLVQLVVQSLSAPLAGSSSWGSTWSWEGGSTLSSTTMAAAQWKDLLLLPVLINASSFALLNASSVPMRGVVVAVSVGRLVPLTTASPQSRSEPHLVLDPFEDEAAQLQAGGCFAFPFADGAGLQQGTENANGDCVWSSWKAVSGGYNEEELFAARSLAKEGAKEIYKRSRARMAVTWGYHI</sequence>
<name>A0A8H5B7F9_9AGAR</name>
<keyword evidence="3" id="KW-0698">rRNA processing</keyword>
<dbReference type="GO" id="GO:0071028">
    <property type="term" value="P:nuclear mRNA surveillance"/>
    <property type="evidence" value="ECO:0007669"/>
    <property type="project" value="TreeGrafter"/>
</dbReference>
<dbReference type="GO" id="GO:0071051">
    <property type="term" value="P:poly(A)-dependent snoRNA 3'-end processing"/>
    <property type="evidence" value="ECO:0007669"/>
    <property type="project" value="TreeGrafter"/>
</dbReference>
<evidence type="ECO:0000256" key="2">
    <source>
        <dbReference type="ARBA" id="ARBA00006678"/>
    </source>
</evidence>
<accession>A0A8H5B7F9</accession>
<dbReference type="InterPro" id="IPR027408">
    <property type="entry name" value="PNPase/RNase_PH_dom_sf"/>
</dbReference>
<dbReference type="GO" id="GO:0000176">
    <property type="term" value="C:nuclear exosome (RNase complex)"/>
    <property type="evidence" value="ECO:0007669"/>
    <property type="project" value="TreeGrafter"/>
</dbReference>
<evidence type="ECO:0000313" key="7">
    <source>
        <dbReference type="EMBL" id="KAF5317958.1"/>
    </source>
</evidence>
<dbReference type="InterPro" id="IPR020568">
    <property type="entry name" value="Ribosomal_Su5_D2-typ_SF"/>
</dbReference>
<dbReference type="Proteomes" id="UP000567179">
    <property type="component" value="Unassembled WGS sequence"/>
</dbReference>
<dbReference type="EMBL" id="JAACJJ010000031">
    <property type="protein sequence ID" value="KAF5317958.1"/>
    <property type="molecule type" value="Genomic_DNA"/>
</dbReference>
<feature type="domain" description="Exoribonuclease phosphorolytic" evidence="6">
    <location>
        <begin position="8"/>
        <end position="135"/>
    </location>
</feature>
<dbReference type="AlphaFoldDB" id="A0A8H5B7F9"/>
<dbReference type="PANTHER" id="PTHR11953">
    <property type="entry name" value="EXOSOME COMPLEX COMPONENT"/>
    <property type="match status" value="1"/>
</dbReference>
<dbReference type="GO" id="GO:0016075">
    <property type="term" value="P:rRNA catabolic process"/>
    <property type="evidence" value="ECO:0007669"/>
    <property type="project" value="TreeGrafter"/>
</dbReference>
<keyword evidence="4" id="KW-0271">Exosome</keyword>
<dbReference type="Gene3D" id="3.30.230.70">
    <property type="entry name" value="GHMP Kinase, N-terminal domain"/>
    <property type="match status" value="1"/>
</dbReference>
<dbReference type="GO" id="GO:0006364">
    <property type="term" value="P:rRNA processing"/>
    <property type="evidence" value="ECO:0007669"/>
    <property type="project" value="UniProtKB-KW"/>
</dbReference>
<dbReference type="GO" id="GO:0005730">
    <property type="term" value="C:nucleolus"/>
    <property type="evidence" value="ECO:0007669"/>
    <property type="project" value="TreeGrafter"/>
</dbReference>
<dbReference type="OrthoDB" id="27298at2759"/>
<evidence type="ECO:0000256" key="1">
    <source>
        <dbReference type="ARBA" id="ARBA00004123"/>
    </source>
</evidence>
<dbReference type="SUPFAM" id="SSF54211">
    <property type="entry name" value="Ribosomal protein S5 domain 2-like"/>
    <property type="match status" value="1"/>
</dbReference>
<keyword evidence="8" id="KW-1185">Reference proteome</keyword>
<evidence type="ECO:0000256" key="5">
    <source>
        <dbReference type="ARBA" id="ARBA00023242"/>
    </source>
</evidence>
<dbReference type="InterPro" id="IPR050080">
    <property type="entry name" value="RNase_PH"/>
</dbReference>
<comment type="similarity">
    <text evidence="2">Belongs to the RNase PH family.</text>
</comment>
<keyword evidence="5" id="KW-0539">Nucleus</keyword>
<dbReference type="GO" id="GO:0000177">
    <property type="term" value="C:cytoplasmic exosome (RNase complex)"/>
    <property type="evidence" value="ECO:0007669"/>
    <property type="project" value="TreeGrafter"/>
</dbReference>
<dbReference type="PANTHER" id="PTHR11953:SF1">
    <property type="entry name" value="EXOSOME COMPLEX COMPONENT RRP46"/>
    <property type="match status" value="1"/>
</dbReference>
<evidence type="ECO:0000256" key="4">
    <source>
        <dbReference type="ARBA" id="ARBA00022835"/>
    </source>
</evidence>
<dbReference type="InterPro" id="IPR036345">
    <property type="entry name" value="ExoRNase_PH_dom2_sf"/>
</dbReference>
<gene>
    <name evidence="7" type="ORF">D9619_012032</name>
</gene>
<dbReference type="SUPFAM" id="SSF55666">
    <property type="entry name" value="Ribonuclease PH domain 2-like"/>
    <property type="match status" value="1"/>
</dbReference>
<dbReference type="GO" id="GO:0003723">
    <property type="term" value="F:RNA binding"/>
    <property type="evidence" value="ECO:0007669"/>
    <property type="project" value="TreeGrafter"/>
</dbReference>
<evidence type="ECO:0000256" key="3">
    <source>
        <dbReference type="ARBA" id="ARBA00022552"/>
    </source>
</evidence>
<protein>
    <recommendedName>
        <fullName evidence="6">Exoribonuclease phosphorolytic domain-containing protein</fullName>
    </recommendedName>
</protein>